<dbReference type="GO" id="GO:0005525">
    <property type="term" value="F:GTP binding"/>
    <property type="evidence" value="ECO:0007669"/>
    <property type="project" value="InterPro"/>
</dbReference>
<dbReference type="OrthoDB" id="85305at2157"/>
<feature type="domain" description="FeoB-type G" evidence="2">
    <location>
        <begin position="14"/>
        <end position="151"/>
    </location>
</feature>
<dbReference type="GO" id="GO:0005886">
    <property type="term" value="C:plasma membrane"/>
    <property type="evidence" value="ECO:0007669"/>
    <property type="project" value="TreeGrafter"/>
</dbReference>
<feature type="transmembrane region" description="Helical" evidence="1">
    <location>
        <begin position="329"/>
        <end position="352"/>
    </location>
</feature>
<reference evidence="4 5" key="1">
    <citation type="submission" date="2018-04" db="EMBL/GenBank/DDBJ databases">
        <title>Transcriptomics of ammonia oxidizing archaea.</title>
        <authorList>
            <person name="Carini P."/>
        </authorList>
    </citation>
    <scope>NUCLEOTIDE SEQUENCE [LARGE SCALE GENOMIC DNA]</scope>
    <source>
        <strain evidence="4 5">U25</strain>
    </source>
</reference>
<feature type="transmembrane region" description="Helical" evidence="1">
    <location>
        <begin position="488"/>
        <end position="512"/>
    </location>
</feature>
<accession>A0A2R6TCE7</accession>
<dbReference type="Pfam" id="PF07670">
    <property type="entry name" value="Gate"/>
    <property type="match status" value="1"/>
</dbReference>
<organism evidence="4 5">
    <name type="scientific">Candidatus Nitrosopelagicus brevis</name>
    <dbReference type="NCBI Taxonomy" id="1410606"/>
    <lineage>
        <taxon>Archaea</taxon>
        <taxon>Nitrososphaerota</taxon>
    </lineage>
</organism>
<dbReference type="Pfam" id="PF02421">
    <property type="entry name" value="FeoB_N"/>
    <property type="match status" value="1"/>
</dbReference>
<dbReference type="NCBIfam" id="TIGR00231">
    <property type="entry name" value="small_GTP"/>
    <property type="match status" value="1"/>
</dbReference>
<feature type="transmembrane region" description="Helical" evidence="1">
    <location>
        <begin position="190"/>
        <end position="213"/>
    </location>
</feature>
<feature type="transmembrane region" description="Helical" evidence="1">
    <location>
        <begin position="256"/>
        <end position="274"/>
    </location>
</feature>
<comment type="caution">
    <text evidence="4">The sequence shown here is derived from an EMBL/GenBank/DDBJ whole genome shotgun (WGS) entry which is preliminary data.</text>
</comment>
<dbReference type="InterPro" id="IPR030389">
    <property type="entry name" value="G_FEOB_dom"/>
</dbReference>
<keyword evidence="1" id="KW-0812">Transmembrane</keyword>
<gene>
    <name evidence="4" type="ORF">A7X95_02675</name>
</gene>
<keyword evidence="5" id="KW-1185">Reference proteome</keyword>
<evidence type="ECO:0000313" key="5">
    <source>
        <dbReference type="Proteomes" id="UP000241022"/>
    </source>
</evidence>
<feature type="domain" description="Nucleoside transporter/FeoB GTPase Gate" evidence="3">
    <location>
        <begin position="258"/>
        <end position="347"/>
    </location>
</feature>
<feature type="transmembrane region" description="Helical" evidence="1">
    <location>
        <begin position="524"/>
        <end position="541"/>
    </location>
</feature>
<evidence type="ECO:0000313" key="4">
    <source>
        <dbReference type="EMBL" id="PTL88190.1"/>
    </source>
</evidence>
<dbReference type="Proteomes" id="UP000241022">
    <property type="component" value="Unassembled WGS sequence"/>
</dbReference>
<dbReference type="InterPro" id="IPR050860">
    <property type="entry name" value="FeoB_GTPase"/>
</dbReference>
<feature type="transmembrane region" description="Helical" evidence="1">
    <location>
        <begin position="358"/>
        <end position="378"/>
    </location>
</feature>
<dbReference type="SUPFAM" id="SSF52540">
    <property type="entry name" value="P-loop containing nucleoside triphosphate hydrolases"/>
    <property type="match status" value="1"/>
</dbReference>
<dbReference type="InterPro" id="IPR011642">
    <property type="entry name" value="Gate_dom"/>
</dbReference>
<dbReference type="PANTHER" id="PTHR43185:SF1">
    <property type="entry name" value="FE(2+) TRANSPORTER FEOB"/>
    <property type="match status" value="1"/>
</dbReference>
<keyword evidence="1" id="KW-1133">Transmembrane helix</keyword>
<sequence>MGGFTMLKSSSTPKIIVIGKEGVGKSQLISSLTGKYAESSNFKGSTVSKESYNNDKFSFVDTPGIVFDSDSETTKIAISSIHGNDSILLVVSAANIDDDIEYFLPLIKNKKGMIIVTNWDRFNSKNEDMLEKLQQDLKIPITALDARRITESQKSGIFETLNNPRVFSNKTVHTGISIKPKSTILEKKHAGVLIGLVLLLAPAILSVIGANYFGELIHPIISELLKGPIDSLSTLPSPLMDIVVGDYGFLSMGPFLFVWATPVVVIYALVLGIYKSTGLLDRTSLAIHPLVKKIGVSGRDVTRIVMGFGCNVPAVISSRSCSSCTRGTTVSAISFGSACSYQFSASIAVFSASGMPWLVIPFLFFLTATTILYTRIVSRKKNRIKLNMPVIEGQVFFEKPRASAIWRESKSNISQFFKMALPIFLGITFVASIISWTGIIDYFAVEIGFLMKFFNLPEDASLAIIFGSIRKDGLLLLAEPNLVGSLSAIQILTGVYLAGTLLPCIVTFLTVIREMSWMFAIKMVGKQIIAVVAFTLLLAHSDKLFNVFL</sequence>
<evidence type="ECO:0000259" key="3">
    <source>
        <dbReference type="Pfam" id="PF07670"/>
    </source>
</evidence>
<protein>
    <submittedName>
        <fullName evidence="4">GTP-binding protein</fullName>
    </submittedName>
</protein>
<proteinExistence type="predicted"/>
<evidence type="ECO:0000259" key="2">
    <source>
        <dbReference type="Pfam" id="PF02421"/>
    </source>
</evidence>
<dbReference type="PANTHER" id="PTHR43185">
    <property type="entry name" value="FERROUS IRON TRANSPORT PROTEIN B"/>
    <property type="match status" value="1"/>
</dbReference>
<dbReference type="InterPro" id="IPR005225">
    <property type="entry name" value="Small_GTP-bd"/>
</dbReference>
<feature type="transmembrane region" description="Helical" evidence="1">
    <location>
        <begin position="419"/>
        <end position="445"/>
    </location>
</feature>
<dbReference type="GO" id="GO:0015093">
    <property type="term" value="F:ferrous iron transmembrane transporter activity"/>
    <property type="evidence" value="ECO:0007669"/>
    <property type="project" value="TreeGrafter"/>
</dbReference>
<dbReference type="EMBL" id="LXWN01000001">
    <property type="protein sequence ID" value="PTL88190.1"/>
    <property type="molecule type" value="Genomic_DNA"/>
</dbReference>
<evidence type="ECO:0000256" key="1">
    <source>
        <dbReference type="SAM" id="Phobius"/>
    </source>
</evidence>
<dbReference type="AlphaFoldDB" id="A0A2R6TCE7"/>
<keyword evidence="1" id="KW-0472">Membrane</keyword>
<name>A0A2R6TCE7_9ARCH</name>
<dbReference type="InterPro" id="IPR027417">
    <property type="entry name" value="P-loop_NTPase"/>
</dbReference>
<dbReference type="Gene3D" id="3.40.50.300">
    <property type="entry name" value="P-loop containing nucleotide triphosphate hydrolases"/>
    <property type="match status" value="1"/>
</dbReference>